<dbReference type="RefSeq" id="WP_018360735.1">
    <property type="nucleotide sequence ID" value="NZ_UGTI01000001.1"/>
</dbReference>
<dbReference type="InterPro" id="IPR045741">
    <property type="entry name" value="PorV"/>
</dbReference>
<feature type="domain" description="Type IX secretion system protein PorV" evidence="1">
    <location>
        <begin position="27"/>
        <end position="244"/>
    </location>
</feature>
<gene>
    <name evidence="2" type="ORF">NCTC13100_00449</name>
</gene>
<proteinExistence type="predicted"/>
<dbReference type="AlphaFoldDB" id="A0A379DG05"/>
<sequence length="315" mass="34296">MSKRIAIILSVLLCCSISVLWAQESRSLPFLEINADTRTAGMGDAVMGDTQSMFLYTNPTAFLQQQANFYASYTFGLYPKVNDDAMKYHAFSGGYKIMDNYALLVGFRFFDGLNIPQVGEDMIPMQDIKPMDWSIDLSYAIRISSHLSAYAGGALIQSYNGYTGYTGSATAGIYYRNILIVSGNTGSYSVGFSLNDFGGKIKYGKNGSKNSLPSSLGLGGSVTLPFSKAHKVNAVLATRYFVLPSDAKAFTGGAGVEYEWLERVSVRTGYHWGNDNGYLTLGLGYRLKGISLDAACSCTRDKDLRLFRVGLSAAL</sequence>
<dbReference type="NCBIfam" id="NF033709">
    <property type="entry name" value="PorV_fam"/>
    <property type="match status" value="1"/>
</dbReference>
<reference evidence="2 3" key="1">
    <citation type="submission" date="2018-06" db="EMBL/GenBank/DDBJ databases">
        <authorList>
            <consortium name="Pathogen Informatics"/>
            <person name="Doyle S."/>
        </authorList>
    </citation>
    <scope>NUCLEOTIDE SEQUENCE [LARGE SCALE GENOMIC DNA]</scope>
    <source>
        <strain evidence="2 3">NCTC13100</strain>
    </source>
</reference>
<evidence type="ECO:0000313" key="3">
    <source>
        <dbReference type="Proteomes" id="UP000254263"/>
    </source>
</evidence>
<organism evidence="2 3">
    <name type="scientific">Porphyromonas macacae</name>
    <dbReference type="NCBI Taxonomy" id="28115"/>
    <lineage>
        <taxon>Bacteria</taxon>
        <taxon>Pseudomonadati</taxon>
        <taxon>Bacteroidota</taxon>
        <taxon>Bacteroidia</taxon>
        <taxon>Bacteroidales</taxon>
        <taxon>Porphyromonadaceae</taxon>
        <taxon>Porphyromonas</taxon>
    </lineage>
</organism>
<dbReference type="EMBL" id="UGTI01000001">
    <property type="protein sequence ID" value="SUB77328.1"/>
    <property type="molecule type" value="Genomic_DNA"/>
</dbReference>
<protein>
    <recommendedName>
        <fullName evidence="1">Type IX secretion system protein PorV domain-containing protein</fullName>
    </recommendedName>
</protein>
<dbReference type="Pfam" id="PF19572">
    <property type="entry name" value="PorV"/>
    <property type="match status" value="1"/>
</dbReference>
<accession>A0A379DG05</accession>
<evidence type="ECO:0000313" key="2">
    <source>
        <dbReference type="EMBL" id="SUB77328.1"/>
    </source>
</evidence>
<evidence type="ECO:0000259" key="1">
    <source>
        <dbReference type="Pfam" id="PF19572"/>
    </source>
</evidence>
<dbReference type="Proteomes" id="UP000254263">
    <property type="component" value="Unassembled WGS sequence"/>
</dbReference>
<name>A0A379DG05_9PORP</name>